<dbReference type="SUPFAM" id="SSF63707">
    <property type="entry name" value="Ganglioside M2 (gm2) activator"/>
    <property type="match status" value="1"/>
</dbReference>
<evidence type="ECO:0000313" key="7">
    <source>
        <dbReference type="Proteomes" id="UP000683360"/>
    </source>
</evidence>
<feature type="domain" description="ShKT" evidence="5">
    <location>
        <begin position="91"/>
        <end position="124"/>
    </location>
</feature>
<evidence type="ECO:0000259" key="5">
    <source>
        <dbReference type="PROSITE" id="PS51670"/>
    </source>
</evidence>
<feature type="domain" description="EGF-like" evidence="4">
    <location>
        <begin position="127"/>
        <end position="157"/>
    </location>
</feature>
<evidence type="ECO:0000256" key="2">
    <source>
        <dbReference type="PROSITE-ProRule" id="PRU00076"/>
    </source>
</evidence>
<feature type="disulfide bond" evidence="3">
    <location>
        <begin position="108"/>
        <end position="121"/>
    </location>
</feature>
<dbReference type="Proteomes" id="UP000683360">
    <property type="component" value="Unassembled WGS sequence"/>
</dbReference>
<dbReference type="InterPro" id="IPR003582">
    <property type="entry name" value="ShKT_dom"/>
</dbReference>
<dbReference type="SMART" id="SM00181">
    <property type="entry name" value="EGF"/>
    <property type="match status" value="1"/>
</dbReference>
<keyword evidence="2" id="KW-0245">EGF-like domain</keyword>
<comment type="caution">
    <text evidence="2">Lacks conserved residue(s) required for the propagation of feature annotation.</text>
</comment>
<proteinExistence type="predicted"/>
<name>A0A8S3S4N3_MYTED</name>
<keyword evidence="1" id="KW-0732">Signal</keyword>
<keyword evidence="7" id="KW-1185">Reference proteome</keyword>
<dbReference type="Gene3D" id="2.10.25.10">
    <property type="entry name" value="Laminin"/>
    <property type="match status" value="1"/>
</dbReference>
<dbReference type="InterPro" id="IPR000742">
    <property type="entry name" value="EGF"/>
</dbReference>
<evidence type="ECO:0000313" key="6">
    <source>
        <dbReference type="EMBL" id="CAG2213978.1"/>
    </source>
</evidence>
<evidence type="ECO:0000256" key="3">
    <source>
        <dbReference type="PROSITE-ProRule" id="PRU01005"/>
    </source>
</evidence>
<dbReference type="OrthoDB" id="6101610at2759"/>
<dbReference type="InterPro" id="IPR036846">
    <property type="entry name" value="GM2-AP_sf"/>
</dbReference>
<feature type="disulfide bond" evidence="2">
    <location>
        <begin position="147"/>
        <end position="156"/>
    </location>
</feature>
<dbReference type="CDD" id="cd00054">
    <property type="entry name" value="EGF_CA"/>
    <property type="match status" value="1"/>
</dbReference>
<comment type="caution">
    <text evidence="6">The sequence shown here is derived from an EMBL/GenBank/DDBJ whole genome shotgun (WGS) entry which is preliminary data.</text>
</comment>
<keyword evidence="2" id="KW-1015">Disulfide bond</keyword>
<sequence length="227" mass="25230">MFSDYIGIGKRLDSYITPFNYGITTMSTKPPRSLRSTGETIVCEKCCAGDICNAGSLCHTVDVLYSEYECCWIWLQCMENWLSTQRVGSKCVDKSPTCTNSAFQVFACPDKELQKSCMKSCGLCNRDPNPCVHGTCISSLQGYSCSCHHGYTGSICDKPIDRTGIVIDNFDVSPKPIEIPGNISVTLNSRIARRLPADHHYRLNVTIDKNLLGHWHVVPCTKNVGTW</sequence>
<reference evidence="6" key="1">
    <citation type="submission" date="2021-03" db="EMBL/GenBank/DDBJ databases">
        <authorList>
            <person name="Bekaert M."/>
        </authorList>
    </citation>
    <scope>NUCLEOTIDE SEQUENCE</scope>
</reference>
<dbReference type="Pfam" id="PF00008">
    <property type="entry name" value="EGF"/>
    <property type="match status" value="1"/>
</dbReference>
<dbReference type="SUPFAM" id="SSF57196">
    <property type="entry name" value="EGF/Laminin"/>
    <property type="match status" value="1"/>
</dbReference>
<dbReference type="Gene3D" id="2.70.220.10">
    <property type="entry name" value="Ganglioside GM2 activator"/>
    <property type="match status" value="1"/>
</dbReference>
<gene>
    <name evidence="6" type="ORF">MEDL_27850</name>
</gene>
<evidence type="ECO:0000259" key="4">
    <source>
        <dbReference type="PROSITE" id="PS50026"/>
    </source>
</evidence>
<dbReference type="PROSITE" id="PS01186">
    <property type="entry name" value="EGF_2"/>
    <property type="match status" value="1"/>
</dbReference>
<dbReference type="PROSITE" id="PS50026">
    <property type="entry name" value="EGF_3"/>
    <property type="match status" value="1"/>
</dbReference>
<dbReference type="EMBL" id="CAJPWZ010001396">
    <property type="protein sequence ID" value="CAG2213978.1"/>
    <property type="molecule type" value="Genomic_DNA"/>
</dbReference>
<dbReference type="PROSITE" id="PS51670">
    <property type="entry name" value="SHKT"/>
    <property type="match status" value="1"/>
</dbReference>
<evidence type="ECO:0000256" key="1">
    <source>
        <dbReference type="ARBA" id="ARBA00022729"/>
    </source>
</evidence>
<organism evidence="6 7">
    <name type="scientific">Mytilus edulis</name>
    <name type="common">Blue mussel</name>
    <dbReference type="NCBI Taxonomy" id="6550"/>
    <lineage>
        <taxon>Eukaryota</taxon>
        <taxon>Metazoa</taxon>
        <taxon>Spiralia</taxon>
        <taxon>Lophotrochozoa</taxon>
        <taxon>Mollusca</taxon>
        <taxon>Bivalvia</taxon>
        <taxon>Autobranchia</taxon>
        <taxon>Pteriomorphia</taxon>
        <taxon>Mytilida</taxon>
        <taxon>Mytiloidea</taxon>
        <taxon>Mytilidae</taxon>
        <taxon>Mytilinae</taxon>
        <taxon>Mytilus</taxon>
    </lineage>
</organism>
<accession>A0A8S3S4N3</accession>
<protein>
    <submittedName>
        <fullName evidence="6">NOTCH1</fullName>
    </submittedName>
</protein>
<dbReference type="PROSITE" id="PS00022">
    <property type="entry name" value="EGF_1"/>
    <property type="match status" value="1"/>
</dbReference>
<dbReference type="AlphaFoldDB" id="A0A8S3S4N3"/>